<dbReference type="Gramene" id="ONK73680">
    <property type="protein sequence ID" value="ONK73680"/>
    <property type="gene ID" value="A4U43_C04F34160"/>
</dbReference>
<evidence type="ECO:0000256" key="5">
    <source>
        <dbReference type="ARBA" id="ARBA00022989"/>
    </source>
</evidence>
<evidence type="ECO:0000256" key="2">
    <source>
        <dbReference type="ARBA" id="ARBA00007079"/>
    </source>
</evidence>
<dbReference type="EMBL" id="CM007384">
    <property type="protein sequence ID" value="ONK73680.1"/>
    <property type="molecule type" value="Genomic_DNA"/>
</dbReference>
<feature type="transmembrane region" description="Helical" evidence="9">
    <location>
        <begin position="16"/>
        <end position="35"/>
    </location>
</feature>
<dbReference type="AlphaFoldDB" id="A0A5P1FAY0"/>
<feature type="transmembrane region" description="Helical" evidence="9">
    <location>
        <begin position="56"/>
        <end position="75"/>
    </location>
</feature>
<dbReference type="OrthoDB" id="68611at2759"/>
<evidence type="ECO:0000313" key="11">
    <source>
        <dbReference type="Proteomes" id="UP000243459"/>
    </source>
</evidence>
<comment type="similarity">
    <text evidence="2">Belongs to the aromatic acid exporter (TC 2.A.85) family.</text>
</comment>
<keyword evidence="3" id="KW-0813">Transport</keyword>
<comment type="subcellular location">
    <subcellularLocation>
        <location evidence="1">Membrane</location>
        <topology evidence="1">Multi-pass membrane protein</topology>
    </subcellularLocation>
</comment>
<keyword evidence="7 9" id="KW-0472">Membrane</keyword>
<dbReference type="Pfam" id="PF11744">
    <property type="entry name" value="ALMT"/>
    <property type="match status" value="1"/>
</dbReference>
<dbReference type="GO" id="GO:0016020">
    <property type="term" value="C:membrane"/>
    <property type="evidence" value="ECO:0007669"/>
    <property type="project" value="UniProtKB-SubCell"/>
</dbReference>
<evidence type="ECO:0000256" key="3">
    <source>
        <dbReference type="ARBA" id="ARBA00022448"/>
    </source>
</evidence>
<feature type="transmembrane region" description="Helical" evidence="9">
    <location>
        <begin position="108"/>
        <end position="127"/>
    </location>
</feature>
<accession>A0A5P1FAY0</accession>
<name>A0A5P1FAY0_ASPOF</name>
<evidence type="ECO:0000256" key="6">
    <source>
        <dbReference type="ARBA" id="ARBA00023065"/>
    </source>
</evidence>
<evidence type="ECO:0000256" key="7">
    <source>
        <dbReference type="ARBA" id="ARBA00023136"/>
    </source>
</evidence>
<evidence type="ECO:0000256" key="1">
    <source>
        <dbReference type="ARBA" id="ARBA00004141"/>
    </source>
</evidence>
<reference evidence="11" key="1">
    <citation type="journal article" date="2017" name="Nat. Commun.">
        <title>The asparagus genome sheds light on the origin and evolution of a young Y chromosome.</title>
        <authorList>
            <person name="Harkess A."/>
            <person name="Zhou J."/>
            <person name="Xu C."/>
            <person name="Bowers J.E."/>
            <person name="Van der Hulst R."/>
            <person name="Ayyampalayam S."/>
            <person name="Mercati F."/>
            <person name="Riccardi P."/>
            <person name="McKain M.R."/>
            <person name="Kakrana A."/>
            <person name="Tang H."/>
            <person name="Ray J."/>
            <person name="Groenendijk J."/>
            <person name="Arikit S."/>
            <person name="Mathioni S.M."/>
            <person name="Nakano M."/>
            <person name="Shan H."/>
            <person name="Telgmann-Rauber A."/>
            <person name="Kanno A."/>
            <person name="Yue Z."/>
            <person name="Chen H."/>
            <person name="Li W."/>
            <person name="Chen Y."/>
            <person name="Xu X."/>
            <person name="Zhang Y."/>
            <person name="Luo S."/>
            <person name="Chen H."/>
            <person name="Gao J."/>
            <person name="Mao Z."/>
            <person name="Pires J.C."/>
            <person name="Luo M."/>
            <person name="Kudrna D."/>
            <person name="Wing R.A."/>
            <person name="Meyers B.C."/>
            <person name="Yi K."/>
            <person name="Kong H."/>
            <person name="Lavrijsen P."/>
            <person name="Sunseri F."/>
            <person name="Falavigna A."/>
            <person name="Ye Y."/>
            <person name="Leebens-Mack J.H."/>
            <person name="Chen G."/>
        </authorList>
    </citation>
    <scope>NUCLEOTIDE SEQUENCE [LARGE SCALE GENOMIC DNA]</scope>
    <source>
        <strain evidence="11">cv. DH0086</strain>
    </source>
</reference>
<evidence type="ECO:0000256" key="9">
    <source>
        <dbReference type="SAM" id="Phobius"/>
    </source>
</evidence>
<evidence type="ECO:0008006" key="12">
    <source>
        <dbReference type="Google" id="ProtNLM"/>
    </source>
</evidence>
<dbReference type="GO" id="GO:0034220">
    <property type="term" value="P:monoatomic ion transmembrane transport"/>
    <property type="evidence" value="ECO:0007669"/>
    <property type="project" value="UniProtKB-KW"/>
</dbReference>
<evidence type="ECO:0000256" key="4">
    <source>
        <dbReference type="ARBA" id="ARBA00022692"/>
    </source>
</evidence>
<dbReference type="OMA" id="MMNNTRI"/>
<proteinExistence type="inferred from homology"/>
<dbReference type="InterPro" id="IPR020966">
    <property type="entry name" value="ALMT"/>
</dbReference>
<keyword evidence="8" id="KW-0407">Ion channel</keyword>
<protein>
    <recommendedName>
        <fullName evidence="12">Aluminum-activated malate transporter</fullName>
    </recommendedName>
</protein>
<feature type="transmembrane region" description="Helical" evidence="9">
    <location>
        <begin position="197"/>
        <end position="219"/>
    </location>
</feature>
<feature type="transmembrane region" description="Helical" evidence="9">
    <location>
        <begin position="165"/>
        <end position="185"/>
    </location>
</feature>
<gene>
    <name evidence="10" type="ORF">A4U43_C04F34160</name>
</gene>
<dbReference type="Proteomes" id="UP000243459">
    <property type="component" value="Chromosome 4"/>
</dbReference>
<keyword evidence="5 9" id="KW-1133">Transmembrane helix</keyword>
<keyword evidence="11" id="KW-1185">Reference proteome</keyword>
<evidence type="ECO:0000256" key="8">
    <source>
        <dbReference type="ARBA" id="ARBA00023303"/>
    </source>
</evidence>
<feature type="transmembrane region" description="Helical" evidence="9">
    <location>
        <begin position="81"/>
        <end position="101"/>
    </location>
</feature>
<keyword evidence="6" id="KW-0406">Ion transport</keyword>
<dbReference type="PANTHER" id="PTHR31086">
    <property type="entry name" value="ALUMINUM-ACTIVATED MALATE TRANSPORTER 10"/>
    <property type="match status" value="1"/>
</dbReference>
<organism evidence="10 11">
    <name type="scientific">Asparagus officinalis</name>
    <name type="common">Garden asparagus</name>
    <dbReference type="NCBI Taxonomy" id="4686"/>
    <lineage>
        <taxon>Eukaryota</taxon>
        <taxon>Viridiplantae</taxon>
        <taxon>Streptophyta</taxon>
        <taxon>Embryophyta</taxon>
        <taxon>Tracheophyta</taxon>
        <taxon>Spermatophyta</taxon>
        <taxon>Magnoliopsida</taxon>
        <taxon>Liliopsida</taxon>
        <taxon>Asparagales</taxon>
        <taxon>Asparagaceae</taxon>
        <taxon>Asparagoideae</taxon>
        <taxon>Asparagus</taxon>
    </lineage>
</organism>
<dbReference type="GO" id="GO:0015743">
    <property type="term" value="P:malate transport"/>
    <property type="evidence" value="ECO:0007669"/>
    <property type="project" value="InterPro"/>
</dbReference>
<sequence>MVRLEPDSDTSGKLSILGPLTRLWLGFVGLVNATRSTMLRLGKMVWKLGADDPRKVFHGLKVGIALALVSVFYYARPLYDGVGGAAMWAVMTVVVVFEFTVGGSLYKGVNRAIATFTAGALAIGVHWIASKSGETMEPIVRSTSVFMLASAATFSRFIPTIKIWFDYGITIFILTFSLVAVSGYRVDELLELAEERLSTIAIGVSICFLVSIFVFPVWAGNDLHALITRNMDKLADSLEGCVDAYFMNDETNGKKESSSKKSQAYKCVLNSKASEDSLANLSKWEPAHGRFSFRHPWSKYQRIGAAMRYCAYCIESLNGCINSEIQAPDYMKNHLAFICIKLASNCSKILKESSNSIKSMQQSATIDFFISELHTSVEELHTLLSQLHTDNSPLIESLPLITVASLLIEIAKRVEDIVDEVDELANAANFKDVDDEKPDKKNGVGNGE</sequence>
<keyword evidence="4 9" id="KW-0812">Transmembrane</keyword>
<evidence type="ECO:0000313" key="10">
    <source>
        <dbReference type="EMBL" id="ONK73680.1"/>
    </source>
</evidence>